<dbReference type="EMBL" id="JYDT01000078">
    <property type="protein sequence ID" value="KRY86075.1"/>
    <property type="molecule type" value="Genomic_DNA"/>
</dbReference>
<evidence type="ECO:0000256" key="8">
    <source>
        <dbReference type="PROSITE-ProRule" id="PRU00108"/>
    </source>
</evidence>
<dbReference type="OrthoDB" id="10068888at2759"/>
<evidence type="ECO:0000256" key="3">
    <source>
        <dbReference type="ARBA" id="ARBA00023015"/>
    </source>
</evidence>
<dbReference type="InterPro" id="IPR010982">
    <property type="entry name" value="Lambda_DNA-bd_dom_sf"/>
</dbReference>
<evidence type="ECO:0000256" key="6">
    <source>
        <dbReference type="ARBA" id="ARBA00023163"/>
    </source>
</evidence>
<sequence length="619" mass="66822">MESLITDIHTGISGGPDACNGSASDAMMAELRQTRSPASAMGSLHDAGDFRSHAPAGYHTLNGRMSPSSVNVLGSVAPLGFGSVTYATLTPLQPLPPISTVTQIDKFSNNVGQGANGGGAGAGGGGGFTFVAQAPLSSFIGGCTPASNATQANSYNLNVKYDYDVKGNQYQMSPLTMQPSPPHVQQTSATAFNGYGAYHQRTQARSPKRADPVPKMQFDATAFDFDATGAGSLMSTPNGIGPGGHPADPSTSRPVKGKTATGSASAHHHHHHHHHNGAASNGSANDLEEINTKELAQRISAELKRYSIPQAIFAQRVLCRSQGTLSDLLRNPKPWSKLKSGRETFRRMLKWLQEPEFQRMSALRLAVFWALVVGKICALAQAEAGHGGTCPHAMPIRSRHANIQLPRLQSAFTVTCQKWKMSRRILMPKLALALIGQAKKAEEEARQSDLGYRQILCRLLLIVQDVQDFPARRNSISDRRLAAVDDGNAALTCKRKEEQQQQGIHTPGPKKPRLVFTDIQRRTLQAIFKETKRPSKEMQVTIAQQLGLDVSTVANFFMNARRRGADRWKDNDSNGSRVSMIPPGPTITLFSSIIPSPADKLPLANQSVSGGLLFYILKL</sequence>
<evidence type="ECO:0000259" key="12">
    <source>
        <dbReference type="PROSITE" id="PS50071"/>
    </source>
</evidence>
<dbReference type="Pfam" id="PF00046">
    <property type="entry name" value="Homeodomain"/>
    <property type="match status" value="1"/>
</dbReference>
<dbReference type="Gene3D" id="1.10.10.60">
    <property type="entry name" value="Homeodomain-like"/>
    <property type="match status" value="1"/>
</dbReference>
<evidence type="ECO:0000256" key="5">
    <source>
        <dbReference type="ARBA" id="ARBA00023155"/>
    </source>
</evidence>
<comment type="caution">
    <text evidence="14">The sequence shown here is derived from an EMBL/GenBank/DDBJ whole genome shotgun (WGS) entry which is preliminary data.</text>
</comment>
<dbReference type="InterPro" id="IPR009057">
    <property type="entry name" value="Homeodomain-like_sf"/>
</dbReference>
<feature type="domain" description="Homeobox" evidence="12">
    <location>
        <begin position="507"/>
        <end position="567"/>
    </location>
</feature>
<comment type="subcellular location">
    <subcellularLocation>
        <location evidence="1 8 9">Nucleus</location>
    </subcellularLocation>
</comment>
<dbReference type="PROSITE" id="PS51042">
    <property type="entry name" value="CUT"/>
    <property type="match status" value="1"/>
</dbReference>
<comment type="similarity">
    <text evidence="2 10">Belongs to the CUT homeobox family.</text>
</comment>
<dbReference type="Gene3D" id="1.10.260.40">
    <property type="entry name" value="lambda repressor-like DNA-binding domains"/>
    <property type="match status" value="1"/>
</dbReference>
<evidence type="ECO:0000313" key="15">
    <source>
        <dbReference type="Proteomes" id="UP000054995"/>
    </source>
</evidence>
<dbReference type="PROSITE" id="PS50071">
    <property type="entry name" value="HOMEOBOX_2"/>
    <property type="match status" value="1"/>
</dbReference>
<protein>
    <recommendedName>
        <fullName evidence="10">One cut domain family member</fullName>
    </recommendedName>
</protein>
<evidence type="ECO:0000256" key="10">
    <source>
        <dbReference type="RuleBase" id="RU361129"/>
    </source>
</evidence>
<dbReference type="GO" id="GO:0000981">
    <property type="term" value="F:DNA-binding transcription factor activity, RNA polymerase II-specific"/>
    <property type="evidence" value="ECO:0007669"/>
    <property type="project" value="TreeGrafter"/>
</dbReference>
<feature type="compositionally biased region" description="Basic residues" evidence="11">
    <location>
        <begin position="266"/>
        <end position="276"/>
    </location>
</feature>
<dbReference type="InterPro" id="IPR051649">
    <property type="entry name" value="CUT_Homeobox"/>
</dbReference>
<evidence type="ECO:0000259" key="13">
    <source>
        <dbReference type="PROSITE" id="PS51042"/>
    </source>
</evidence>
<dbReference type="GO" id="GO:0000978">
    <property type="term" value="F:RNA polymerase II cis-regulatory region sequence-specific DNA binding"/>
    <property type="evidence" value="ECO:0007669"/>
    <property type="project" value="TreeGrafter"/>
</dbReference>
<feature type="domain" description="CUT" evidence="13">
    <location>
        <begin position="281"/>
        <end position="367"/>
    </location>
</feature>
<keyword evidence="5 8" id="KW-0371">Homeobox</keyword>
<dbReference type="FunFam" id="1.10.10.60:FF:000054">
    <property type="entry name" value="One cut domain family member"/>
    <property type="match status" value="1"/>
</dbReference>
<keyword evidence="6 10" id="KW-0804">Transcription</keyword>
<evidence type="ECO:0000256" key="1">
    <source>
        <dbReference type="ARBA" id="ARBA00004123"/>
    </source>
</evidence>
<keyword evidence="15" id="KW-1185">Reference proteome</keyword>
<accession>A0A0V1FJ43</accession>
<dbReference type="PANTHER" id="PTHR14057">
    <property type="entry name" value="TRANSCRIPTION FACTOR ONECUT"/>
    <property type="match status" value="1"/>
</dbReference>
<keyword evidence="7 8" id="KW-0539">Nucleus</keyword>
<feature type="DNA-binding region" description="Homeobox" evidence="8">
    <location>
        <begin position="509"/>
        <end position="568"/>
    </location>
</feature>
<gene>
    <name evidence="14" type="primary">ONECUT2</name>
    <name evidence="14" type="ORF">T4D_1026</name>
</gene>
<keyword evidence="3 10" id="KW-0805">Transcription regulation</keyword>
<dbReference type="CDD" id="cd00086">
    <property type="entry name" value="homeodomain"/>
    <property type="match status" value="1"/>
</dbReference>
<evidence type="ECO:0000256" key="7">
    <source>
        <dbReference type="ARBA" id="ARBA00023242"/>
    </source>
</evidence>
<dbReference type="Proteomes" id="UP000054995">
    <property type="component" value="Unassembled WGS sequence"/>
</dbReference>
<dbReference type="FunFam" id="1.10.260.40:FF:000005">
    <property type="entry name" value="One cut domain family member"/>
    <property type="match status" value="1"/>
</dbReference>
<reference evidence="14 15" key="1">
    <citation type="submission" date="2015-01" db="EMBL/GenBank/DDBJ databases">
        <title>Evolution of Trichinella species and genotypes.</title>
        <authorList>
            <person name="Korhonen P.K."/>
            <person name="Edoardo P."/>
            <person name="Giuseppe L.R."/>
            <person name="Gasser R.B."/>
        </authorList>
    </citation>
    <scope>NUCLEOTIDE SEQUENCE [LARGE SCALE GENOMIC DNA]</scope>
    <source>
        <strain evidence="14">ISS470</strain>
    </source>
</reference>
<evidence type="ECO:0000256" key="2">
    <source>
        <dbReference type="ARBA" id="ARBA00008190"/>
    </source>
</evidence>
<dbReference type="InterPro" id="IPR003350">
    <property type="entry name" value="CUT_dom"/>
</dbReference>
<keyword evidence="4 8" id="KW-0238">DNA-binding</keyword>
<dbReference type="InterPro" id="IPR001356">
    <property type="entry name" value="HD"/>
</dbReference>
<dbReference type="AlphaFoldDB" id="A0A0V1FJ43"/>
<feature type="region of interest" description="Disordered" evidence="11">
    <location>
        <begin position="1"/>
        <end position="21"/>
    </location>
</feature>
<name>A0A0V1FJ43_TRIPS</name>
<dbReference type="SMART" id="SM01109">
    <property type="entry name" value="CUT"/>
    <property type="match status" value="1"/>
</dbReference>
<dbReference type="PANTHER" id="PTHR14057:SF47">
    <property type="entry name" value="HOMEOBOX PROTEIN ONECUT"/>
    <property type="match status" value="1"/>
</dbReference>
<dbReference type="SMART" id="SM00389">
    <property type="entry name" value="HOX"/>
    <property type="match status" value="1"/>
</dbReference>
<dbReference type="SUPFAM" id="SSF47413">
    <property type="entry name" value="lambda repressor-like DNA-binding domains"/>
    <property type="match status" value="1"/>
</dbReference>
<feature type="region of interest" description="Disordered" evidence="11">
    <location>
        <begin position="231"/>
        <end position="284"/>
    </location>
</feature>
<organism evidence="14 15">
    <name type="scientific">Trichinella pseudospiralis</name>
    <name type="common">Parasitic roundworm</name>
    <dbReference type="NCBI Taxonomy" id="6337"/>
    <lineage>
        <taxon>Eukaryota</taxon>
        <taxon>Metazoa</taxon>
        <taxon>Ecdysozoa</taxon>
        <taxon>Nematoda</taxon>
        <taxon>Enoplea</taxon>
        <taxon>Dorylaimia</taxon>
        <taxon>Trichinellida</taxon>
        <taxon>Trichinellidae</taxon>
        <taxon>Trichinella</taxon>
    </lineage>
</organism>
<dbReference type="Pfam" id="PF02376">
    <property type="entry name" value="CUT"/>
    <property type="match status" value="1"/>
</dbReference>
<dbReference type="SUPFAM" id="SSF46689">
    <property type="entry name" value="Homeodomain-like"/>
    <property type="match status" value="1"/>
</dbReference>
<evidence type="ECO:0000313" key="14">
    <source>
        <dbReference type="EMBL" id="KRY86075.1"/>
    </source>
</evidence>
<proteinExistence type="inferred from homology"/>
<evidence type="ECO:0000256" key="9">
    <source>
        <dbReference type="RuleBase" id="RU000682"/>
    </source>
</evidence>
<dbReference type="GO" id="GO:0005634">
    <property type="term" value="C:nucleus"/>
    <property type="evidence" value="ECO:0007669"/>
    <property type="project" value="UniProtKB-SubCell"/>
</dbReference>
<evidence type="ECO:0000256" key="11">
    <source>
        <dbReference type="SAM" id="MobiDB-lite"/>
    </source>
</evidence>
<evidence type="ECO:0000256" key="4">
    <source>
        <dbReference type="ARBA" id="ARBA00023125"/>
    </source>
</evidence>